<dbReference type="EMBL" id="QXFX01000992">
    <property type="protein sequence ID" value="KAE9099095.1"/>
    <property type="molecule type" value="Genomic_DNA"/>
</dbReference>
<dbReference type="EMBL" id="QXGE01000979">
    <property type="protein sequence ID" value="KAE9299910.1"/>
    <property type="molecule type" value="Genomic_DNA"/>
</dbReference>
<dbReference type="EMBL" id="QXGA01000918">
    <property type="protein sequence ID" value="KAE9135755.1"/>
    <property type="molecule type" value="Genomic_DNA"/>
</dbReference>
<keyword evidence="16" id="KW-1185">Reference proteome</keyword>
<evidence type="ECO:0000313" key="7">
    <source>
        <dbReference type="EMBL" id="KAE8960855.1"/>
    </source>
</evidence>
<evidence type="ECO:0000256" key="5">
    <source>
        <dbReference type="RuleBase" id="RU367124"/>
    </source>
</evidence>
<evidence type="ECO:0000313" key="13">
    <source>
        <dbReference type="EMBL" id="KAE9169771.1"/>
    </source>
</evidence>
<dbReference type="EMBL" id="QXFW01005833">
    <property type="protein sequence ID" value="KAE8960855.1"/>
    <property type="molecule type" value="Genomic_DNA"/>
</dbReference>
<keyword evidence="3 5" id="KW-0964">Secreted</keyword>
<comment type="function">
    <text evidence="5">Effector that suppresses plant defense responses during pathogen infection.</text>
</comment>
<evidence type="ECO:0000313" key="23">
    <source>
        <dbReference type="Proteomes" id="UP000488956"/>
    </source>
</evidence>
<dbReference type="InterPro" id="IPR031825">
    <property type="entry name" value="RXLR"/>
</dbReference>
<evidence type="ECO:0000256" key="2">
    <source>
        <dbReference type="ARBA" id="ARBA00010400"/>
    </source>
</evidence>
<accession>A0A6A4D990</accession>
<dbReference type="Proteomes" id="UP000488956">
    <property type="component" value="Unassembled WGS sequence"/>
</dbReference>
<evidence type="ECO:0000313" key="15">
    <source>
        <dbReference type="Proteomes" id="UP000429523"/>
    </source>
</evidence>
<evidence type="ECO:0000313" key="14">
    <source>
        <dbReference type="EMBL" id="KAE9299910.1"/>
    </source>
</evidence>
<comment type="similarity">
    <text evidence="2 5">Belongs to the RxLR effector family.</text>
</comment>
<dbReference type="EMBL" id="QXGD01004594">
    <property type="protein sequence ID" value="KAE9169771.1"/>
    <property type="molecule type" value="Genomic_DNA"/>
</dbReference>
<protein>
    <recommendedName>
        <fullName evidence="5">RxLR effector protein</fullName>
    </recommendedName>
</protein>
<evidence type="ECO:0000313" key="20">
    <source>
        <dbReference type="Proteomes" id="UP000441208"/>
    </source>
</evidence>
<evidence type="ECO:0000313" key="10">
    <source>
        <dbReference type="EMBL" id="KAE9135755.1"/>
    </source>
</evidence>
<dbReference type="Proteomes" id="UP000440732">
    <property type="component" value="Unassembled WGS sequence"/>
</dbReference>
<evidence type="ECO:0000313" key="21">
    <source>
        <dbReference type="Proteomes" id="UP000460718"/>
    </source>
</evidence>
<dbReference type="OrthoDB" id="129088at2759"/>
<dbReference type="Proteomes" id="UP000460718">
    <property type="component" value="Unassembled WGS sequence"/>
</dbReference>
<comment type="subcellular location">
    <subcellularLocation>
        <location evidence="1 5">Secreted</location>
    </subcellularLocation>
</comment>
<evidence type="ECO:0000256" key="1">
    <source>
        <dbReference type="ARBA" id="ARBA00004613"/>
    </source>
</evidence>
<comment type="domain">
    <text evidence="5">The RxLR-dEER motif acts to carry the protein into the host cell cytoplasm through binding to cell surface phosphatidylinositol-3-phosphate.</text>
</comment>
<evidence type="ECO:0000313" key="19">
    <source>
        <dbReference type="Proteomes" id="UP000440732"/>
    </source>
</evidence>
<evidence type="ECO:0000313" key="17">
    <source>
        <dbReference type="Proteomes" id="UP000437068"/>
    </source>
</evidence>
<keyword evidence="4 5" id="KW-0732">Signal</keyword>
<dbReference type="Proteomes" id="UP000433483">
    <property type="component" value="Unassembled WGS sequence"/>
</dbReference>
<comment type="caution">
    <text evidence="14">The sequence shown here is derived from an EMBL/GenBank/DDBJ whole genome shotgun (WGS) entry which is preliminary data.</text>
</comment>
<sequence length="167" mass="19072">MRLSFIILVAVISSVKTASGEMSLNQPQLPADTALWGESGGVIGKRSLRSPDDTKDDELEGTGVDVEDRGFDFLTKINPAKWVHANKVNYEMRQAEKLAALQKQDKEDWTLISFMINDVFPGWREKQFNFKDAKKALEEKGMTNRKAISFVLDWYRDYKKIPVITKK</sequence>
<reference evidence="15 16" key="1">
    <citation type="submission" date="2018-08" db="EMBL/GenBank/DDBJ databases">
        <title>Genomic investigation of the strawberry pathogen Phytophthora fragariae indicates pathogenicity is determined by transcriptional variation in three key races.</title>
        <authorList>
            <person name="Adams T.M."/>
            <person name="Armitage A.D."/>
            <person name="Sobczyk M.K."/>
            <person name="Bates H.J."/>
            <person name="Dunwell J.M."/>
            <person name="Nellist C.F."/>
            <person name="Harrison R.J."/>
        </authorList>
    </citation>
    <scope>NUCLEOTIDE SEQUENCE [LARGE SCALE GENOMIC DNA]</scope>
    <source>
        <strain evidence="14 17">A4</strain>
        <strain evidence="13 18">BC-1</strain>
        <strain evidence="12 22">BC-23</strain>
        <strain evidence="11 16">NOV-27</strain>
        <strain evidence="10 19">NOV-5</strain>
        <strain evidence="8 20">NOV-71</strain>
        <strain evidence="6 15">NOV-9</strain>
        <strain evidence="9 23">ONT-3</strain>
        <strain evidence="7 21">SCRP245</strain>
    </source>
</reference>
<evidence type="ECO:0000313" key="8">
    <source>
        <dbReference type="EMBL" id="KAE9063054.1"/>
    </source>
</evidence>
<evidence type="ECO:0000313" key="16">
    <source>
        <dbReference type="Proteomes" id="UP000433483"/>
    </source>
</evidence>
<dbReference type="AlphaFoldDB" id="A0A6A4D990"/>
<dbReference type="Pfam" id="PF16810">
    <property type="entry name" value="RXLR"/>
    <property type="match status" value="1"/>
</dbReference>
<evidence type="ECO:0000313" key="18">
    <source>
        <dbReference type="Proteomes" id="UP000440367"/>
    </source>
</evidence>
<evidence type="ECO:0000313" key="11">
    <source>
        <dbReference type="EMBL" id="KAE9164772.1"/>
    </source>
</evidence>
<feature type="chain" id="PRO_5044948145" description="RxLR effector protein" evidence="5">
    <location>
        <begin position="21"/>
        <end position="167"/>
    </location>
</feature>
<dbReference type="Proteomes" id="UP000441208">
    <property type="component" value="Unassembled WGS sequence"/>
</dbReference>
<dbReference type="EMBL" id="QXGF01004681">
    <property type="protein sequence ID" value="KAE8919450.1"/>
    <property type="molecule type" value="Genomic_DNA"/>
</dbReference>
<dbReference type="Proteomes" id="UP000437068">
    <property type="component" value="Unassembled WGS sequence"/>
</dbReference>
<name>A0A6A4D990_9STRA</name>
<gene>
    <name evidence="14" type="ORF">PF001_g15208</name>
    <name evidence="13" type="ORF">PF002_g30269</name>
    <name evidence="12" type="ORF">PF004_g29007</name>
    <name evidence="11" type="ORF">PF005_g29884</name>
    <name evidence="10" type="ORF">PF006_g14541</name>
    <name evidence="8" type="ORF">PF007_g29686</name>
    <name evidence="6" type="ORF">PF009_g30244</name>
    <name evidence="9" type="ORF">PF010_g15312</name>
    <name evidence="7" type="ORF">PF011_g29954</name>
</gene>
<dbReference type="Proteomes" id="UP000440367">
    <property type="component" value="Unassembled WGS sequence"/>
</dbReference>
<dbReference type="Proteomes" id="UP000429523">
    <property type="component" value="Unassembled WGS sequence"/>
</dbReference>
<feature type="signal peptide" evidence="5">
    <location>
        <begin position="1"/>
        <end position="20"/>
    </location>
</feature>
<evidence type="ECO:0000313" key="9">
    <source>
        <dbReference type="EMBL" id="KAE9099095.1"/>
    </source>
</evidence>
<dbReference type="EMBL" id="QXGC01005008">
    <property type="protein sequence ID" value="KAE9166894.1"/>
    <property type="molecule type" value="Genomic_DNA"/>
</dbReference>
<organism evidence="14 17">
    <name type="scientific">Phytophthora fragariae</name>
    <dbReference type="NCBI Taxonomy" id="53985"/>
    <lineage>
        <taxon>Eukaryota</taxon>
        <taxon>Sar</taxon>
        <taxon>Stramenopiles</taxon>
        <taxon>Oomycota</taxon>
        <taxon>Peronosporomycetes</taxon>
        <taxon>Peronosporales</taxon>
        <taxon>Peronosporaceae</taxon>
        <taxon>Phytophthora</taxon>
    </lineage>
</organism>
<proteinExistence type="inferred from homology"/>
<evidence type="ECO:0000256" key="3">
    <source>
        <dbReference type="ARBA" id="ARBA00022525"/>
    </source>
</evidence>
<evidence type="ECO:0000313" key="6">
    <source>
        <dbReference type="EMBL" id="KAE8919450.1"/>
    </source>
</evidence>
<dbReference type="EMBL" id="QXFZ01004763">
    <property type="protein sequence ID" value="KAE9063054.1"/>
    <property type="molecule type" value="Genomic_DNA"/>
</dbReference>
<evidence type="ECO:0000256" key="4">
    <source>
        <dbReference type="ARBA" id="ARBA00022729"/>
    </source>
</evidence>
<evidence type="ECO:0000313" key="22">
    <source>
        <dbReference type="Proteomes" id="UP000476176"/>
    </source>
</evidence>
<dbReference type="Proteomes" id="UP000476176">
    <property type="component" value="Unassembled WGS sequence"/>
</dbReference>
<evidence type="ECO:0000313" key="12">
    <source>
        <dbReference type="EMBL" id="KAE9166894.1"/>
    </source>
</evidence>
<dbReference type="EMBL" id="QXGB01004865">
    <property type="protein sequence ID" value="KAE9164772.1"/>
    <property type="molecule type" value="Genomic_DNA"/>
</dbReference>